<sequence length="353" mass="39090">MVREDMGEAVWQAVCRSQPVIEFALDGKVLWANDAFLDMMGYRLDEIEGAPHAMFCPAGHAASSAHAAFWDKLARGEFDSGIYKRLTSDGREVWLRATYNPILDAGGQPCKILKLALDVTDSRERNAEFEGRINAISRSQAVAEFSLDGMILDVNDNFVRAFGYRWDELIGRHHSVLCSPAFAESMEYHDFWEGLGRGQFASGRYLRRGRDGGDVWIQATYNPLLDTDGHPRAVMKIASDVTQQVRLEQEVQTRLEEGRNLQRQLEARTSDLEETMEQLAAIVTTIGGIATQTRLLAINATIEAARGGDASRGFAVVASEVKKLAGDTRSATEKAARMMEARRGMLGLSAGFH</sequence>
<feature type="domain" description="Methyl-accepting transducer" evidence="3">
    <location>
        <begin position="233"/>
        <end position="341"/>
    </location>
</feature>
<gene>
    <name evidence="6" type="ORF">KOF26_14675</name>
</gene>
<dbReference type="InterPro" id="IPR001610">
    <property type="entry name" value="PAC"/>
</dbReference>
<proteinExistence type="predicted"/>
<dbReference type="SMART" id="SM00091">
    <property type="entry name" value="PAS"/>
    <property type="match status" value="2"/>
</dbReference>
<feature type="domain" description="PAS" evidence="4">
    <location>
        <begin position="146"/>
        <end position="172"/>
    </location>
</feature>
<evidence type="ECO:0000259" key="4">
    <source>
        <dbReference type="PROSITE" id="PS50112"/>
    </source>
</evidence>
<keyword evidence="1" id="KW-0807">Transducer</keyword>
<dbReference type="InterPro" id="IPR000700">
    <property type="entry name" value="PAS-assoc_C"/>
</dbReference>
<dbReference type="PANTHER" id="PTHR24422:SF10">
    <property type="entry name" value="CHEMOTAXIS PROTEIN METHYLTRANSFERASE 2"/>
    <property type="match status" value="1"/>
</dbReference>
<feature type="domain" description="PAS" evidence="4">
    <location>
        <begin position="19"/>
        <end position="49"/>
    </location>
</feature>
<evidence type="ECO:0000256" key="2">
    <source>
        <dbReference type="SAM" id="Coils"/>
    </source>
</evidence>
<dbReference type="InterPro" id="IPR013655">
    <property type="entry name" value="PAS_fold_3"/>
</dbReference>
<dbReference type="PROSITE" id="PS50112">
    <property type="entry name" value="PAS"/>
    <property type="match status" value="2"/>
</dbReference>
<dbReference type="RefSeq" id="WP_216326576.1">
    <property type="nucleotide sequence ID" value="NZ_JAHKRT010000008.1"/>
</dbReference>
<evidence type="ECO:0000256" key="1">
    <source>
        <dbReference type="PROSITE-ProRule" id="PRU00284"/>
    </source>
</evidence>
<dbReference type="EMBL" id="JAHKRT010000008">
    <property type="protein sequence ID" value="MBU3079103.1"/>
    <property type="molecule type" value="Genomic_DNA"/>
</dbReference>
<name>A0ABS6BLB6_9SPHN</name>
<comment type="caution">
    <text evidence="6">The sequence shown here is derived from an EMBL/GenBank/DDBJ whole genome shotgun (WGS) entry which is preliminary data.</text>
</comment>
<organism evidence="6 7">
    <name type="scientific">Sphingomonas quercus</name>
    <dbReference type="NCBI Taxonomy" id="2842451"/>
    <lineage>
        <taxon>Bacteria</taxon>
        <taxon>Pseudomonadati</taxon>
        <taxon>Pseudomonadota</taxon>
        <taxon>Alphaproteobacteria</taxon>
        <taxon>Sphingomonadales</taxon>
        <taxon>Sphingomonadaceae</taxon>
        <taxon>Sphingomonas</taxon>
    </lineage>
</organism>
<feature type="domain" description="PAC" evidence="5">
    <location>
        <begin position="76"/>
        <end position="131"/>
    </location>
</feature>
<evidence type="ECO:0000259" key="3">
    <source>
        <dbReference type="PROSITE" id="PS50111"/>
    </source>
</evidence>
<feature type="domain" description="PAC" evidence="5">
    <location>
        <begin position="199"/>
        <end position="253"/>
    </location>
</feature>
<dbReference type="Pfam" id="PF08447">
    <property type="entry name" value="PAS_3"/>
    <property type="match status" value="2"/>
</dbReference>
<dbReference type="NCBIfam" id="TIGR00229">
    <property type="entry name" value="sensory_box"/>
    <property type="match status" value="2"/>
</dbReference>
<feature type="coiled-coil region" evidence="2">
    <location>
        <begin position="255"/>
        <end position="282"/>
    </location>
</feature>
<reference evidence="6 7" key="1">
    <citation type="submission" date="2021-06" db="EMBL/GenBank/DDBJ databases">
        <title>Sphingomonas sp. XMGL2, whole genome shotgun sequencing project.</title>
        <authorList>
            <person name="Zhao G."/>
            <person name="Shen L."/>
        </authorList>
    </citation>
    <scope>NUCLEOTIDE SEQUENCE [LARGE SCALE GENOMIC DNA]</scope>
    <source>
        <strain evidence="6 7">XMGL2</strain>
    </source>
</reference>
<dbReference type="InterPro" id="IPR000014">
    <property type="entry name" value="PAS"/>
</dbReference>
<evidence type="ECO:0000313" key="7">
    <source>
        <dbReference type="Proteomes" id="UP000776276"/>
    </source>
</evidence>
<dbReference type="InterPro" id="IPR004089">
    <property type="entry name" value="MCPsignal_dom"/>
</dbReference>
<dbReference type="PROSITE" id="PS50111">
    <property type="entry name" value="CHEMOTAXIS_TRANSDUC_2"/>
    <property type="match status" value="1"/>
</dbReference>
<dbReference type="Pfam" id="PF00015">
    <property type="entry name" value="MCPsignal"/>
    <property type="match status" value="1"/>
</dbReference>
<evidence type="ECO:0000313" key="6">
    <source>
        <dbReference type="EMBL" id="MBU3079103.1"/>
    </source>
</evidence>
<evidence type="ECO:0000259" key="5">
    <source>
        <dbReference type="PROSITE" id="PS50113"/>
    </source>
</evidence>
<dbReference type="Proteomes" id="UP000776276">
    <property type="component" value="Unassembled WGS sequence"/>
</dbReference>
<dbReference type="InterPro" id="IPR050903">
    <property type="entry name" value="Bact_Chemotaxis_MeTrfase"/>
</dbReference>
<protein>
    <submittedName>
        <fullName evidence="6">PAS domain-containing methyl-accepting chemotaxis protein</fullName>
    </submittedName>
</protein>
<dbReference type="CDD" id="cd00130">
    <property type="entry name" value="PAS"/>
    <property type="match status" value="2"/>
</dbReference>
<accession>A0ABS6BLB6</accession>
<dbReference type="PROSITE" id="PS50113">
    <property type="entry name" value="PAC"/>
    <property type="match status" value="2"/>
</dbReference>
<dbReference type="SMART" id="SM00086">
    <property type="entry name" value="PAC"/>
    <property type="match status" value="2"/>
</dbReference>
<dbReference type="PANTHER" id="PTHR24422">
    <property type="entry name" value="CHEMOTAXIS PROTEIN METHYLTRANSFERASE"/>
    <property type="match status" value="1"/>
</dbReference>
<keyword evidence="7" id="KW-1185">Reference proteome</keyword>
<keyword evidence="2" id="KW-0175">Coiled coil</keyword>